<sequence>MEVEPSRILLVEDEPLNVELFQLALESYHFVNQIDILDDGEQALQYLLGTEGSLPNCPLPDLILLDLKLPKISGIQVLQAIRAHPRTRDIAVVVLASSQDDKDLNACYALGVSECVTKPLGFEKFISIVRQIGLCWVLLKKPLLPPEF</sequence>
<name>A0ABR9UWD6_9CHRO</name>
<keyword evidence="1" id="KW-0597">Phosphoprotein</keyword>
<reference evidence="3 4" key="1">
    <citation type="submission" date="2020-10" db="EMBL/GenBank/DDBJ databases">
        <authorList>
            <person name="Castelo-Branco R."/>
            <person name="Eusebio N."/>
            <person name="Adriana R."/>
            <person name="Vieira A."/>
            <person name="Brugerolle De Fraissinette N."/>
            <person name="Rezende De Castro R."/>
            <person name="Schneider M.P."/>
            <person name="Vasconcelos V."/>
            <person name="Leao P.N."/>
        </authorList>
    </citation>
    <scope>NUCLEOTIDE SEQUENCE [LARGE SCALE GENOMIC DNA]</scope>
    <source>
        <strain evidence="3 4">LEGE 06123</strain>
    </source>
</reference>
<feature type="modified residue" description="4-aspartylphosphate" evidence="1">
    <location>
        <position position="66"/>
    </location>
</feature>
<dbReference type="RefSeq" id="WP_193934032.1">
    <property type="nucleotide sequence ID" value="NZ_CAWPMZ010000097.1"/>
</dbReference>
<dbReference type="EMBL" id="JADEWN010000060">
    <property type="protein sequence ID" value="MBE9192618.1"/>
    <property type="molecule type" value="Genomic_DNA"/>
</dbReference>
<dbReference type="InterPro" id="IPR011006">
    <property type="entry name" value="CheY-like_superfamily"/>
</dbReference>
<gene>
    <name evidence="3" type="ORF">IQ230_20140</name>
</gene>
<dbReference type="InterPro" id="IPR052893">
    <property type="entry name" value="TCS_response_regulator"/>
</dbReference>
<evidence type="ECO:0000259" key="2">
    <source>
        <dbReference type="PROSITE" id="PS50110"/>
    </source>
</evidence>
<protein>
    <submittedName>
        <fullName evidence="3">Response regulator</fullName>
    </submittedName>
</protein>
<dbReference type="PANTHER" id="PTHR44520">
    <property type="entry name" value="RESPONSE REGULATOR RCP1-RELATED"/>
    <property type="match status" value="1"/>
</dbReference>
<dbReference type="PANTHER" id="PTHR44520:SF1">
    <property type="entry name" value="TWO-COMPONENT SYSTEM REGULATORY PROTEIN"/>
    <property type="match status" value="1"/>
</dbReference>
<comment type="caution">
    <text evidence="3">The sequence shown here is derived from an EMBL/GenBank/DDBJ whole genome shotgun (WGS) entry which is preliminary data.</text>
</comment>
<organism evidence="3 4">
    <name type="scientific">Gloeocapsopsis crepidinum LEGE 06123</name>
    <dbReference type="NCBI Taxonomy" id="588587"/>
    <lineage>
        <taxon>Bacteria</taxon>
        <taxon>Bacillati</taxon>
        <taxon>Cyanobacteriota</taxon>
        <taxon>Cyanophyceae</taxon>
        <taxon>Oscillatoriophycideae</taxon>
        <taxon>Chroococcales</taxon>
        <taxon>Chroococcaceae</taxon>
        <taxon>Gloeocapsopsis</taxon>
    </lineage>
</organism>
<dbReference type="SMART" id="SM00448">
    <property type="entry name" value="REC"/>
    <property type="match status" value="1"/>
</dbReference>
<keyword evidence="4" id="KW-1185">Reference proteome</keyword>
<evidence type="ECO:0000313" key="4">
    <source>
        <dbReference type="Proteomes" id="UP000651156"/>
    </source>
</evidence>
<accession>A0ABR9UWD6</accession>
<dbReference type="Pfam" id="PF00072">
    <property type="entry name" value="Response_reg"/>
    <property type="match status" value="1"/>
</dbReference>
<proteinExistence type="predicted"/>
<dbReference type="Proteomes" id="UP000651156">
    <property type="component" value="Unassembled WGS sequence"/>
</dbReference>
<evidence type="ECO:0000256" key="1">
    <source>
        <dbReference type="PROSITE-ProRule" id="PRU00169"/>
    </source>
</evidence>
<dbReference type="Gene3D" id="3.40.50.2300">
    <property type="match status" value="1"/>
</dbReference>
<dbReference type="InterPro" id="IPR001789">
    <property type="entry name" value="Sig_transdc_resp-reg_receiver"/>
</dbReference>
<evidence type="ECO:0000313" key="3">
    <source>
        <dbReference type="EMBL" id="MBE9192618.1"/>
    </source>
</evidence>
<dbReference type="PROSITE" id="PS50110">
    <property type="entry name" value="RESPONSE_REGULATORY"/>
    <property type="match status" value="1"/>
</dbReference>
<dbReference type="SUPFAM" id="SSF52172">
    <property type="entry name" value="CheY-like"/>
    <property type="match status" value="1"/>
</dbReference>
<feature type="domain" description="Response regulatory" evidence="2">
    <location>
        <begin position="7"/>
        <end position="133"/>
    </location>
</feature>